<feature type="region of interest" description="Disordered" evidence="1">
    <location>
        <begin position="343"/>
        <end position="464"/>
    </location>
</feature>
<dbReference type="AlphaFoldDB" id="A0A1J7C633"/>
<dbReference type="Proteomes" id="UP000243342">
    <property type="component" value="Unassembled WGS sequence"/>
</dbReference>
<comment type="caution">
    <text evidence="2">The sequence shown here is derived from an EMBL/GenBank/DDBJ whole genome shotgun (WGS) entry which is preliminary data.</text>
</comment>
<feature type="compositionally biased region" description="Basic and acidic residues" evidence="1">
    <location>
        <begin position="379"/>
        <end position="390"/>
    </location>
</feature>
<feature type="compositionally biased region" description="Low complexity" evidence="1">
    <location>
        <begin position="343"/>
        <end position="364"/>
    </location>
</feature>
<sequence length="464" mass="50314">MSTVALRADTCASDWDEGRVLRFPRLTGRCWFRVVSILRARGAIAAPGLRWLKFASLCADVHGRIEDVPGMVAAYRSAHGVSERTFWHDRARAVGLGLVRILKPAAPGQQACYELQLPVGLVPSGLPEDLARELMLWDEELLPELDAEGSRVGWLSEAHEELSAEHRRPVVLQTSPLSMRASSPRSVVPVPVGVIDSDEMGQDSQRLRRSEPDGRELAEAREVLRRCEPLWRAQRGSGLAGGESEGLARVVALALRRTTSTAVVEEASTQVRSGRSLASLVGFRLWRLVRRLPEHGEVVPAVPADEQGRGYAAMQRAAAQQRAQARGARAAAVARIRGAMRAREMAGAPPEGRAGAARRGVGARLSRVERAARQRARWARREQVGPDDRGWGPWPIPGGLKSSDIGLSRVRSTPLDGPSGGTLDEAPDPLDDRSGRRRVSGPEAAGPTQGLADKGAESVRFRDV</sequence>
<name>A0A1J7C633_9ACTN</name>
<evidence type="ECO:0000256" key="1">
    <source>
        <dbReference type="SAM" id="MobiDB-lite"/>
    </source>
</evidence>
<keyword evidence="3" id="KW-1185">Reference proteome</keyword>
<accession>A0A1J7C633</accession>
<dbReference type="EMBL" id="MLCF01000067">
    <property type="protein sequence ID" value="OIV37016.1"/>
    <property type="molecule type" value="Genomic_DNA"/>
</dbReference>
<reference evidence="2 3" key="1">
    <citation type="submission" date="2016-10" db="EMBL/GenBank/DDBJ databases">
        <title>Genome sequence of Streptomyces gilvigriseus MUSC 26.</title>
        <authorList>
            <person name="Lee L.-H."/>
            <person name="Ser H.-L."/>
        </authorList>
    </citation>
    <scope>NUCLEOTIDE SEQUENCE [LARGE SCALE GENOMIC DNA]</scope>
    <source>
        <strain evidence="2 3">MUSC 26</strain>
    </source>
</reference>
<organism evidence="2 3">
    <name type="scientific">Mangrovactinospora gilvigrisea</name>
    <dbReference type="NCBI Taxonomy" id="1428644"/>
    <lineage>
        <taxon>Bacteria</taxon>
        <taxon>Bacillati</taxon>
        <taxon>Actinomycetota</taxon>
        <taxon>Actinomycetes</taxon>
        <taxon>Kitasatosporales</taxon>
        <taxon>Streptomycetaceae</taxon>
        <taxon>Mangrovactinospora</taxon>
    </lineage>
</organism>
<feature type="compositionally biased region" description="Basic and acidic residues" evidence="1">
    <location>
        <begin position="454"/>
        <end position="464"/>
    </location>
</feature>
<evidence type="ECO:0000313" key="3">
    <source>
        <dbReference type="Proteomes" id="UP000243342"/>
    </source>
</evidence>
<gene>
    <name evidence="2" type="ORF">BIV57_13590</name>
</gene>
<evidence type="ECO:0000313" key="2">
    <source>
        <dbReference type="EMBL" id="OIV37016.1"/>
    </source>
</evidence>
<protein>
    <submittedName>
        <fullName evidence="2">Uncharacterized protein</fullName>
    </submittedName>
</protein>
<proteinExistence type="predicted"/>